<sequence length="55" mass="5981">MQHSAAAPQNSSVSLSFSPPPSFYLSLLIRFSSLSPALYRTSAASSLHRKKLKTD</sequence>
<dbReference type="AlphaFoldDB" id="A0A0A0LP61"/>
<reference evidence="1 2" key="1">
    <citation type="journal article" date="2009" name="Nat. Genet.">
        <title>The genome of the cucumber, Cucumis sativus L.</title>
        <authorList>
            <person name="Huang S."/>
            <person name="Li R."/>
            <person name="Zhang Z."/>
            <person name="Li L."/>
            <person name="Gu X."/>
            <person name="Fan W."/>
            <person name="Lucas W.J."/>
            <person name="Wang X."/>
            <person name="Xie B."/>
            <person name="Ni P."/>
            <person name="Ren Y."/>
            <person name="Zhu H."/>
            <person name="Li J."/>
            <person name="Lin K."/>
            <person name="Jin W."/>
            <person name="Fei Z."/>
            <person name="Li G."/>
            <person name="Staub J."/>
            <person name="Kilian A."/>
            <person name="van der Vossen E.A."/>
            <person name="Wu Y."/>
            <person name="Guo J."/>
            <person name="He J."/>
            <person name="Jia Z."/>
            <person name="Ren Y."/>
            <person name="Tian G."/>
            <person name="Lu Y."/>
            <person name="Ruan J."/>
            <person name="Qian W."/>
            <person name="Wang M."/>
            <person name="Huang Q."/>
            <person name="Li B."/>
            <person name="Xuan Z."/>
            <person name="Cao J."/>
            <person name="Asan"/>
            <person name="Wu Z."/>
            <person name="Zhang J."/>
            <person name="Cai Q."/>
            <person name="Bai Y."/>
            <person name="Zhao B."/>
            <person name="Han Y."/>
            <person name="Li Y."/>
            <person name="Li X."/>
            <person name="Wang S."/>
            <person name="Shi Q."/>
            <person name="Liu S."/>
            <person name="Cho W.K."/>
            <person name="Kim J.Y."/>
            <person name="Xu Y."/>
            <person name="Heller-Uszynska K."/>
            <person name="Miao H."/>
            <person name="Cheng Z."/>
            <person name="Zhang S."/>
            <person name="Wu J."/>
            <person name="Yang Y."/>
            <person name="Kang H."/>
            <person name="Li M."/>
            <person name="Liang H."/>
            <person name="Ren X."/>
            <person name="Shi Z."/>
            <person name="Wen M."/>
            <person name="Jian M."/>
            <person name="Yang H."/>
            <person name="Zhang G."/>
            <person name="Yang Z."/>
            <person name="Chen R."/>
            <person name="Liu S."/>
            <person name="Li J."/>
            <person name="Ma L."/>
            <person name="Liu H."/>
            <person name="Zhou Y."/>
            <person name="Zhao J."/>
            <person name="Fang X."/>
            <person name="Li G."/>
            <person name="Fang L."/>
            <person name="Li Y."/>
            <person name="Liu D."/>
            <person name="Zheng H."/>
            <person name="Zhang Y."/>
            <person name="Qin N."/>
            <person name="Li Z."/>
            <person name="Yang G."/>
            <person name="Yang S."/>
            <person name="Bolund L."/>
            <person name="Kristiansen K."/>
            <person name="Zheng H."/>
            <person name="Li S."/>
            <person name="Zhang X."/>
            <person name="Yang H."/>
            <person name="Wang J."/>
            <person name="Sun R."/>
            <person name="Zhang B."/>
            <person name="Jiang S."/>
            <person name="Wang J."/>
            <person name="Du Y."/>
            <person name="Li S."/>
        </authorList>
    </citation>
    <scope>NUCLEOTIDE SEQUENCE [LARGE SCALE GENOMIC DNA]</scope>
    <source>
        <strain evidence="2">cv. 9930</strain>
    </source>
</reference>
<name>A0A0A0LP61_CUCSA</name>
<organism evidence="1 2">
    <name type="scientific">Cucumis sativus</name>
    <name type="common">Cucumber</name>
    <dbReference type="NCBI Taxonomy" id="3659"/>
    <lineage>
        <taxon>Eukaryota</taxon>
        <taxon>Viridiplantae</taxon>
        <taxon>Streptophyta</taxon>
        <taxon>Embryophyta</taxon>
        <taxon>Tracheophyta</taxon>
        <taxon>Spermatophyta</taxon>
        <taxon>Magnoliopsida</taxon>
        <taxon>eudicotyledons</taxon>
        <taxon>Gunneridae</taxon>
        <taxon>Pentapetalae</taxon>
        <taxon>rosids</taxon>
        <taxon>fabids</taxon>
        <taxon>Cucurbitales</taxon>
        <taxon>Cucurbitaceae</taxon>
        <taxon>Benincaseae</taxon>
        <taxon>Cucumis</taxon>
    </lineage>
</organism>
<proteinExistence type="predicted"/>
<reference evidence="1 2" key="4">
    <citation type="journal article" date="2011" name="BMC Genomics">
        <title>RNA-Seq improves annotation of protein-coding genes in the cucumber genome.</title>
        <authorList>
            <person name="Li Z."/>
            <person name="Zhang Z."/>
            <person name="Yan P."/>
            <person name="Huang S."/>
            <person name="Fei Z."/>
            <person name="Lin K."/>
        </authorList>
    </citation>
    <scope>NUCLEOTIDE SEQUENCE [LARGE SCALE GENOMIC DNA]</scope>
    <source>
        <strain evidence="2">cv. 9930</strain>
    </source>
</reference>
<evidence type="ECO:0000313" key="1">
    <source>
        <dbReference type="EMBL" id="KGN62819.1"/>
    </source>
</evidence>
<protein>
    <submittedName>
        <fullName evidence="1">Uncharacterized protein</fullName>
    </submittedName>
</protein>
<evidence type="ECO:0000313" key="2">
    <source>
        <dbReference type="Proteomes" id="UP000029981"/>
    </source>
</evidence>
<dbReference type="Proteomes" id="UP000029981">
    <property type="component" value="Chromosome 2"/>
</dbReference>
<reference evidence="1 2" key="3">
    <citation type="journal article" date="2010" name="BMC Genomics">
        <title>Transcriptome sequencing and comparative analysis of cucumber flowers with different sex types.</title>
        <authorList>
            <person name="Guo S."/>
            <person name="Zheng Y."/>
            <person name="Joung J.G."/>
            <person name="Liu S."/>
            <person name="Zhang Z."/>
            <person name="Crasta O.R."/>
            <person name="Sobral B.W."/>
            <person name="Xu Y."/>
            <person name="Huang S."/>
            <person name="Fei Z."/>
        </authorList>
    </citation>
    <scope>NUCLEOTIDE SEQUENCE [LARGE SCALE GENOMIC DNA]</scope>
    <source>
        <strain evidence="2">cv. 9930</strain>
    </source>
</reference>
<accession>A0A0A0LP61</accession>
<reference evidence="1 2" key="2">
    <citation type="journal article" date="2009" name="PLoS ONE">
        <title>An integrated genetic and cytogenetic map of the cucumber genome.</title>
        <authorList>
            <person name="Ren Y."/>
            <person name="Zhang Z."/>
            <person name="Liu J."/>
            <person name="Staub J.E."/>
            <person name="Han Y."/>
            <person name="Cheng Z."/>
            <person name="Li X."/>
            <person name="Lu J."/>
            <person name="Miao H."/>
            <person name="Kang H."/>
            <person name="Xie B."/>
            <person name="Gu X."/>
            <person name="Wang X."/>
            <person name="Du Y."/>
            <person name="Jin W."/>
            <person name="Huang S."/>
        </authorList>
    </citation>
    <scope>NUCLEOTIDE SEQUENCE [LARGE SCALE GENOMIC DNA]</scope>
    <source>
        <strain evidence="2">cv. 9930</strain>
    </source>
</reference>
<gene>
    <name evidence="1" type="ORF">Csa_2G374610</name>
</gene>
<keyword evidence="2" id="KW-1185">Reference proteome</keyword>
<dbReference type="Gramene" id="KGN62819">
    <property type="protein sequence ID" value="KGN62819"/>
    <property type="gene ID" value="Csa_2G374610"/>
</dbReference>
<dbReference type="EMBL" id="CM002923">
    <property type="protein sequence ID" value="KGN62819.1"/>
    <property type="molecule type" value="Genomic_DNA"/>
</dbReference>